<dbReference type="EMBL" id="FTNT01000002">
    <property type="protein sequence ID" value="SIR77653.1"/>
    <property type="molecule type" value="Genomic_DNA"/>
</dbReference>
<dbReference type="InterPro" id="IPR029069">
    <property type="entry name" value="HotDog_dom_sf"/>
</dbReference>
<evidence type="ECO:0000313" key="3">
    <source>
        <dbReference type="EMBL" id="SIR77653.1"/>
    </source>
</evidence>
<dbReference type="Pfam" id="PF01575">
    <property type="entry name" value="MaoC_dehydratas"/>
    <property type="match status" value="1"/>
</dbReference>
<dbReference type="Gene3D" id="3.10.129.10">
    <property type="entry name" value="Hotdog Thioesterase"/>
    <property type="match status" value="1"/>
</dbReference>
<dbReference type="PANTHER" id="PTHR43664">
    <property type="entry name" value="MONOAMINE OXIDASE-RELATED"/>
    <property type="match status" value="1"/>
</dbReference>
<organism evidence="3 4">
    <name type="scientific">Williamsia sterculiae</name>
    <dbReference type="NCBI Taxonomy" id="1344003"/>
    <lineage>
        <taxon>Bacteria</taxon>
        <taxon>Bacillati</taxon>
        <taxon>Actinomycetota</taxon>
        <taxon>Actinomycetes</taxon>
        <taxon>Mycobacteriales</taxon>
        <taxon>Nocardiaceae</taxon>
        <taxon>Williamsia</taxon>
    </lineage>
</organism>
<protein>
    <submittedName>
        <fullName evidence="3">Acyl dehydratase</fullName>
    </submittedName>
</protein>
<dbReference type="OrthoDB" id="9796589at2"/>
<dbReference type="RefSeq" id="WP_076476776.1">
    <property type="nucleotide sequence ID" value="NZ_FTNT01000002.1"/>
</dbReference>
<dbReference type="Proteomes" id="UP000186218">
    <property type="component" value="Unassembled WGS sequence"/>
</dbReference>
<name>A0A1N7DP45_9NOCA</name>
<comment type="similarity">
    <text evidence="1">Belongs to the enoyl-CoA hydratase/isomerase family.</text>
</comment>
<evidence type="ECO:0000256" key="1">
    <source>
        <dbReference type="ARBA" id="ARBA00005254"/>
    </source>
</evidence>
<dbReference type="InterPro" id="IPR002539">
    <property type="entry name" value="MaoC-like_dom"/>
</dbReference>
<evidence type="ECO:0000313" key="4">
    <source>
        <dbReference type="Proteomes" id="UP000186218"/>
    </source>
</evidence>
<dbReference type="STRING" id="1344003.SAMN05445060_0802"/>
<dbReference type="AlphaFoldDB" id="A0A1N7DP45"/>
<sequence length="160" mass="18054">MSAPAIARPQEHFSRGFDELRVGDSFRTGGRTITETDVVNFSVWTGDMLPSHIDRHWAAEHSLHGRRVANGLLVLSYTLGLLPIDHEHALALRRMNSVTFKRPTFLGDTVHAEGEITDLRRLDEFGSVQTRVSSVNQDGVTVVVGYFDMLWRLETRKDLP</sequence>
<reference evidence="3 4" key="1">
    <citation type="submission" date="2017-01" db="EMBL/GenBank/DDBJ databases">
        <authorList>
            <person name="Mah S.A."/>
            <person name="Swanson W.J."/>
            <person name="Moy G.W."/>
            <person name="Vacquier V.D."/>
        </authorList>
    </citation>
    <scope>NUCLEOTIDE SEQUENCE [LARGE SCALE GENOMIC DNA]</scope>
    <source>
        <strain evidence="3 4">CPCC 203464</strain>
    </source>
</reference>
<feature type="domain" description="MaoC-like" evidence="2">
    <location>
        <begin position="22"/>
        <end position="134"/>
    </location>
</feature>
<evidence type="ECO:0000259" key="2">
    <source>
        <dbReference type="Pfam" id="PF01575"/>
    </source>
</evidence>
<dbReference type="PANTHER" id="PTHR43664:SF1">
    <property type="entry name" value="BETA-METHYLMALYL-COA DEHYDRATASE"/>
    <property type="match status" value="1"/>
</dbReference>
<dbReference type="InterPro" id="IPR052342">
    <property type="entry name" value="MCH/BMMD"/>
</dbReference>
<dbReference type="SUPFAM" id="SSF54637">
    <property type="entry name" value="Thioesterase/thiol ester dehydrase-isomerase"/>
    <property type="match status" value="1"/>
</dbReference>
<proteinExistence type="inferred from homology"/>
<gene>
    <name evidence="3" type="ORF">SAMN05445060_0802</name>
</gene>
<accession>A0A1N7DP45</accession>
<keyword evidence="4" id="KW-1185">Reference proteome</keyword>